<evidence type="ECO:0000256" key="7">
    <source>
        <dbReference type="ARBA" id="ARBA00023295"/>
    </source>
</evidence>
<evidence type="ECO:0000256" key="1">
    <source>
        <dbReference type="ARBA" id="ARBA00004141"/>
    </source>
</evidence>
<comment type="subcellular location">
    <subcellularLocation>
        <location evidence="1">Membrane</location>
        <topology evidence="1">Multi-pass membrane protein</topology>
    </subcellularLocation>
</comment>
<dbReference type="RefSeq" id="XP_038748517.1">
    <property type="nucleotide sequence ID" value="XM_038886008.1"/>
</dbReference>
<keyword evidence="3 8" id="KW-0812">Transmembrane</keyword>
<dbReference type="GO" id="GO:0007166">
    <property type="term" value="P:cell surface receptor signaling pathway"/>
    <property type="evidence" value="ECO:0007669"/>
    <property type="project" value="InterPro"/>
</dbReference>
<dbReference type="SUPFAM" id="SSF51445">
    <property type="entry name" value="(Trans)glycosidases"/>
    <property type="match status" value="1"/>
</dbReference>
<reference evidence="10" key="1">
    <citation type="submission" date="2020-03" db="EMBL/GenBank/DDBJ databases">
        <authorList>
            <person name="He L."/>
        </authorList>
    </citation>
    <scope>NUCLEOTIDE SEQUENCE</scope>
    <source>
        <strain evidence="10">CkLH20</strain>
    </source>
</reference>
<gene>
    <name evidence="10" type="ORF">CkaCkLH20_03289</name>
</gene>
<dbReference type="OrthoDB" id="442731at2759"/>
<feature type="transmembrane region" description="Helical" evidence="8">
    <location>
        <begin position="185"/>
        <end position="207"/>
    </location>
</feature>
<dbReference type="GO" id="GO:0004553">
    <property type="term" value="F:hydrolase activity, hydrolyzing O-glycosyl compounds"/>
    <property type="evidence" value="ECO:0007669"/>
    <property type="project" value="InterPro"/>
</dbReference>
<evidence type="ECO:0000256" key="5">
    <source>
        <dbReference type="ARBA" id="ARBA00022989"/>
    </source>
</evidence>
<dbReference type="Gene3D" id="1.20.1070.10">
    <property type="entry name" value="Rhodopsin 7-helix transmembrane proteins"/>
    <property type="match status" value="1"/>
</dbReference>
<accession>A0A9P6IC23</accession>
<feature type="transmembrane region" description="Helical" evidence="8">
    <location>
        <begin position="71"/>
        <end position="93"/>
    </location>
</feature>
<dbReference type="InterPro" id="IPR000832">
    <property type="entry name" value="GPCR_2_secretin-like"/>
</dbReference>
<evidence type="ECO:0000256" key="3">
    <source>
        <dbReference type="ARBA" id="ARBA00022692"/>
    </source>
</evidence>
<keyword evidence="11" id="KW-1185">Reference proteome</keyword>
<dbReference type="Proteomes" id="UP000781932">
    <property type="component" value="Unassembled WGS sequence"/>
</dbReference>
<dbReference type="PANTHER" id="PTHR42058:SF1">
    <property type="entry name" value="G-PROTEIN COUPLED RECEPTORS FAMILY 2 PROFILE 2 DOMAIN-CONTAINING PROTEIN"/>
    <property type="match status" value="1"/>
</dbReference>
<dbReference type="GeneID" id="62159082"/>
<dbReference type="InterPro" id="IPR053247">
    <property type="entry name" value="GPCR_GPR1/git3-like"/>
</dbReference>
<evidence type="ECO:0000256" key="6">
    <source>
        <dbReference type="ARBA" id="ARBA00023136"/>
    </source>
</evidence>
<protein>
    <submittedName>
        <fullName evidence="10">Cellulase</fullName>
    </submittedName>
</protein>
<evidence type="ECO:0000256" key="2">
    <source>
        <dbReference type="ARBA" id="ARBA00005641"/>
    </source>
</evidence>
<dbReference type="PROSITE" id="PS50261">
    <property type="entry name" value="G_PROTEIN_RECEP_F2_4"/>
    <property type="match status" value="1"/>
</dbReference>
<dbReference type="GO" id="GO:0004930">
    <property type="term" value="F:G protein-coupled receptor activity"/>
    <property type="evidence" value="ECO:0007669"/>
    <property type="project" value="InterPro"/>
</dbReference>
<dbReference type="InterPro" id="IPR017853">
    <property type="entry name" value="GH"/>
</dbReference>
<feature type="transmembrane region" description="Helical" evidence="8">
    <location>
        <begin position="144"/>
        <end position="164"/>
    </location>
</feature>
<name>A0A9P6IC23_9PEZI</name>
<organism evidence="10 11">
    <name type="scientific">Colletotrichum karsti</name>
    <dbReference type="NCBI Taxonomy" id="1095194"/>
    <lineage>
        <taxon>Eukaryota</taxon>
        <taxon>Fungi</taxon>
        <taxon>Dikarya</taxon>
        <taxon>Ascomycota</taxon>
        <taxon>Pezizomycotina</taxon>
        <taxon>Sordariomycetes</taxon>
        <taxon>Hypocreomycetidae</taxon>
        <taxon>Glomerellales</taxon>
        <taxon>Glomerellaceae</taxon>
        <taxon>Colletotrichum</taxon>
        <taxon>Colletotrichum boninense species complex</taxon>
    </lineage>
</organism>
<sequence>MLFSYPIMADNQALAGLDCFPPFISSSLFPVDEGFIDGRLCQNLTATLQCCLPCPLTDWVYPEYFNTLTTAANWVCVASAAGCLFLLLSWAFLPVDKTYRHYLSICLTIAVFIMNLGFVVPLAAEPQQCYNDITPHSMKSSKVCGASGAFLLLGGWAGVMWVFLRSLSLHLQICWQVVVGRNFMMFAQATGWGIPIIGIVVALVFSGVSFRFGATCHINHKNSLADFWIPLLVFAGLTVIIQFATFGYCIKVYLASLADNSASTEGSSLPQYSQSIRTMTPRQAYRRVRRVISLQWRGIAIVLIIIADVIFFSVVFVFQDNTVQAVHEDQSIAADWITCLVVNKGNRTKCYDKAKAIVVNEATITAVLILLAMNGIWLLFLLGRWAMVLGWIDMFSSFRGRNKKEFVSVDARYDVKKDTRAYEMLSRDSSAVVTPVSPVKSPVFRMFLILTLVFLGGYVHYLWKAEAALGVPWSPDPETRLFAQRPLMAPIKETSIDTYTLPLHTKGRDVVDEEGRRFKLLSVNWYGASDELNIPSGLDVQHRDTIAQTIKGLGFNSVRLPYSDEMVITDPPIPAELLSANPDLVGMHALDVFEACVTALTDAGIAVIVNNHITHSTWCCGADPCDAHWANDHLGPLCRIKQTEEDWIQHWEKIMLRLVDNPRVIGVDLRNEVRGLWGTMSWDKWATAAEKAGNRLLEMNKNWLVIVGGTESGNDLRGVANRPVVLNVPDRVVYSAHVYAWSGWGSVEGRYSKRGYASFVKAMRQNWAYLVEGDQAPVWVGEFGAPHLPSMGDANYWNNLLRYLKVIDADFGYWAVNPRKPHENTKETYSLVEDDWVTPVLDYRMKDMVEIMRA</sequence>
<dbReference type="AlphaFoldDB" id="A0A9P6IC23"/>
<evidence type="ECO:0000313" key="11">
    <source>
        <dbReference type="Proteomes" id="UP000781932"/>
    </source>
</evidence>
<dbReference type="InterPro" id="IPR017981">
    <property type="entry name" value="GPCR_2-like_7TM"/>
</dbReference>
<feature type="domain" description="G-protein coupled receptors family 2 profile 2" evidence="9">
    <location>
        <begin position="65"/>
        <end position="229"/>
    </location>
</feature>
<dbReference type="InterPro" id="IPR001547">
    <property type="entry name" value="Glyco_hydro_5"/>
</dbReference>
<feature type="transmembrane region" description="Helical" evidence="8">
    <location>
        <begin position="227"/>
        <end position="250"/>
    </location>
</feature>
<comment type="similarity">
    <text evidence="2">Belongs to the glycosyl hydrolase 5 (cellulase A) family.</text>
</comment>
<dbReference type="PANTHER" id="PTHR42058">
    <property type="entry name" value="G_PROTEIN_RECEP_F2_4 DOMAIN-CONTAINING PROTEIN"/>
    <property type="match status" value="1"/>
</dbReference>
<dbReference type="Pfam" id="PF00150">
    <property type="entry name" value="Cellulase"/>
    <property type="match status" value="1"/>
</dbReference>
<feature type="transmembrane region" description="Helical" evidence="8">
    <location>
        <begin position="364"/>
        <end position="392"/>
    </location>
</feature>
<evidence type="ECO:0000313" key="10">
    <source>
        <dbReference type="EMBL" id="KAF9879056.1"/>
    </source>
</evidence>
<dbReference type="GO" id="GO:0016020">
    <property type="term" value="C:membrane"/>
    <property type="evidence" value="ECO:0007669"/>
    <property type="project" value="UniProtKB-SubCell"/>
</dbReference>
<evidence type="ECO:0000259" key="9">
    <source>
        <dbReference type="PROSITE" id="PS50261"/>
    </source>
</evidence>
<evidence type="ECO:0000256" key="8">
    <source>
        <dbReference type="SAM" id="Phobius"/>
    </source>
</evidence>
<keyword evidence="7" id="KW-0326">Glycosidase</keyword>
<feature type="transmembrane region" description="Helical" evidence="8">
    <location>
        <begin position="443"/>
        <end position="463"/>
    </location>
</feature>
<dbReference type="Pfam" id="PF00002">
    <property type="entry name" value="7tm_2"/>
    <property type="match status" value="1"/>
</dbReference>
<proteinExistence type="inferred from homology"/>
<feature type="transmembrane region" description="Helical" evidence="8">
    <location>
        <begin position="296"/>
        <end position="318"/>
    </location>
</feature>
<reference evidence="10" key="2">
    <citation type="submission" date="2020-11" db="EMBL/GenBank/DDBJ databases">
        <title>Whole genome sequencing of Colletotrichum sp.</title>
        <authorList>
            <person name="Li H."/>
        </authorList>
    </citation>
    <scope>NUCLEOTIDE SEQUENCE</scope>
    <source>
        <strain evidence="10">CkLH20</strain>
    </source>
</reference>
<dbReference type="EMBL" id="JAATWM020000008">
    <property type="protein sequence ID" value="KAF9879056.1"/>
    <property type="molecule type" value="Genomic_DNA"/>
</dbReference>
<keyword evidence="5 8" id="KW-1133">Transmembrane helix</keyword>
<evidence type="ECO:0000256" key="4">
    <source>
        <dbReference type="ARBA" id="ARBA00022801"/>
    </source>
</evidence>
<dbReference type="GO" id="GO:0000272">
    <property type="term" value="P:polysaccharide catabolic process"/>
    <property type="evidence" value="ECO:0007669"/>
    <property type="project" value="InterPro"/>
</dbReference>
<comment type="caution">
    <text evidence="10">The sequence shown here is derived from an EMBL/GenBank/DDBJ whole genome shotgun (WGS) entry which is preliminary data.</text>
</comment>
<dbReference type="Gene3D" id="3.20.20.80">
    <property type="entry name" value="Glycosidases"/>
    <property type="match status" value="1"/>
</dbReference>
<keyword evidence="4" id="KW-0378">Hydrolase</keyword>
<feature type="transmembrane region" description="Helical" evidence="8">
    <location>
        <begin position="105"/>
        <end position="124"/>
    </location>
</feature>
<keyword evidence="6 8" id="KW-0472">Membrane</keyword>